<dbReference type="Gene3D" id="3.10.580.10">
    <property type="entry name" value="CBS-domain"/>
    <property type="match status" value="2"/>
</dbReference>
<keyword evidence="6" id="KW-0418">Kinase</keyword>
<dbReference type="SUPFAM" id="SSF69754">
    <property type="entry name" value="Ribosome binding protein Y (YfiA homologue)"/>
    <property type="match status" value="1"/>
</dbReference>
<dbReference type="EMBL" id="CP013694">
    <property type="protein sequence ID" value="ALU29405.1"/>
    <property type="molecule type" value="Genomic_DNA"/>
</dbReference>
<feature type="domain" description="CBS" evidence="4">
    <location>
        <begin position="8"/>
        <end position="64"/>
    </location>
</feature>
<evidence type="ECO:0000256" key="3">
    <source>
        <dbReference type="SAM" id="Coils"/>
    </source>
</evidence>
<dbReference type="RefSeq" id="WP_011277132.1">
    <property type="nucleotide sequence ID" value="NZ_BHWZ01000001.1"/>
</dbReference>
<evidence type="ECO:0000313" key="7">
    <source>
        <dbReference type="Proteomes" id="UP000060043"/>
    </source>
</evidence>
<dbReference type="InterPro" id="IPR051257">
    <property type="entry name" value="Diverse_CBS-Domain"/>
</dbReference>
<gene>
    <name evidence="5" type="ORF">ATY89_05225</name>
    <name evidence="6" type="ORF">ATZ20_08245</name>
</gene>
<dbReference type="InterPro" id="IPR046342">
    <property type="entry name" value="CBS_dom_sf"/>
</dbReference>
<evidence type="ECO:0000313" key="5">
    <source>
        <dbReference type="EMBL" id="ALU29405.1"/>
    </source>
</evidence>
<name>A0A0U3GPA9_9CREN</name>
<dbReference type="SUPFAM" id="SSF54631">
    <property type="entry name" value="CBS-domain pair"/>
    <property type="match status" value="2"/>
</dbReference>
<dbReference type="STRING" id="1435377.SUSAZ_01070"/>
<dbReference type="OMA" id="VNPHETK"/>
<sequence length="377" mass="42902">MMSLSNLLEEPKVIATYGDRIREVISKMREQNQWVVPVLKEKLLVGIISYNDLLKKRISPESKVVNLMSPPISVNLNDDIGRVIAKFYTTRSRAIPVIDEKKRFTGIVTRERVLLQFLNEEEFKKAKVREVMNSPAITIDAEDSVARARWLMSNNNITKLPVIQGKEVAGIISARDILNRLYSISGKKKSSILTEEERLMAMPIKEIMNYPVITVNGAENLHSAVNTLLTRKISGMPVLEGNMIVGMFSGIDALKVIARKFELSMPIEAKLTGELKEGNSRAIIDSILERYLAKLERLTEILDFKVAFKEEAKSENNKKVYQVTARVSTKMGEFIAKERDWDPITALRKAVEKLEDRVIKTSRKMESKRRKPKAEEI</sequence>
<dbReference type="GeneID" id="14550740"/>
<dbReference type="OrthoDB" id="8919at2157"/>
<feature type="domain" description="CBS" evidence="4">
    <location>
        <begin position="67"/>
        <end position="123"/>
    </location>
</feature>
<protein>
    <submittedName>
        <fullName evidence="6">Histidine kinase</fullName>
    </submittedName>
</protein>
<organism evidence="6 7">
    <name type="scientific">Sulfolobus acidocaldarius</name>
    <dbReference type="NCBI Taxonomy" id="2285"/>
    <lineage>
        <taxon>Archaea</taxon>
        <taxon>Thermoproteota</taxon>
        <taxon>Thermoprotei</taxon>
        <taxon>Sulfolobales</taxon>
        <taxon>Sulfolobaceae</taxon>
        <taxon>Sulfolobus</taxon>
    </lineage>
</organism>
<dbReference type="PaxDb" id="1435377-SUSAZ_01070"/>
<dbReference type="CDD" id="cd02205">
    <property type="entry name" value="CBS_pair_SF"/>
    <property type="match status" value="2"/>
</dbReference>
<keyword evidence="3" id="KW-0175">Coiled coil</keyword>
<feature type="domain" description="CBS" evidence="4">
    <location>
        <begin position="132"/>
        <end position="190"/>
    </location>
</feature>
<dbReference type="PANTHER" id="PTHR43080">
    <property type="entry name" value="CBS DOMAIN-CONTAINING PROTEIN CBSX3, MITOCHONDRIAL"/>
    <property type="match status" value="1"/>
</dbReference>
<dbReference type="PIRSF" id="PIRSF036983">
    <property type="entry name" value="UCP_2CBS_MJ1404"/>
    <property type="match status" value="1"/>
</dbReference>
<dbReference type="EMBL" id="CP013695">
    <property type="protein sequence ID" value="ALU32133.1"/>
    <property type="molecule type" value="Genomic_DNA"/>
</dbReference>
<evidence type="ECO:0000256" key="1">
    <source>
        <dbReference type="ARBA" id="ARBA00023122"/>
    </source>
</evidence>
<feature type="coiled-coil region" evidence="3">
    <location>
        <begin position="344"/>
        <end position="371"/>
    </location>
</feature>
<accession>A0A0U3GPA9</accession>
<dbReference type="InterPro" id="IPR036567">
    <property type="entry name" value="RHF-like"/>
</dbReference>
<dbReference type="Gene3D" id="3.30.160.100">
    <property type="entry name" value="Ribosome hibernation promotion factor-like"/>
    <property type="match status" value="1"/>
</dbReference>
<dbReference type="PROSITE" id="PS51371">
    <property type="entry name" value="CBS"/>
    <property type="match status" value="4"/>
</dbReference>
<evidence type="ECO:0000313" key="8">
    <source>
        <dbReference type="Proteomes" id="UP000065473"/>
    </source>
</evidence>
<dbReference type="GO" id="GO:0016301">
    <property type="term" value="F:kinase activity"/>
    <property type="evidence" value="ECO:0007669"/>
    <property type="project" value="UniProtKB-KW"/>
</dbReference>
<dbReference type="Pfam" id="PF00571">
    <property type="entry name" value="CBS"/>
    <property type="match status" value="4"/>
</dbReference>
<evidence type="ECO:0000313" key="6">
    <source>
        <dbReference type="EMBL" id="ALU32133.1"/>
    </source>
</evidence>
<reference evidence="7 8" key="1">
    <citation type="submission" date="2015-12" db="EMBL/GenBank/DDBJ databases">
        <title>A stable core within a dynamic pangenome in Sulfolobus acidocaldarius.</title>
        <authorList>
            <person name="Anderson R."/>
            <person name="Kouris A."/>
            <person name="Seward C."/>
            <person name="Campbell K."/>
            <person name="Whitaker R."/>
        </authorList>
    </citation>
    <scope>NUCLEOTIDE SEQUENCE [LARGE SCALE GENOMIC DNA]</scope>
    <source>
        <strain evidence="5 8">GG12-C01-09</strain>
        <strain evidence="6 7">NG05B_CO5_07</strain>
    </source>
</reference>
<evidence type="ECO:0000259" key="4">
    <source>
        <dbReference type="PROSITE" id="PS51371"/>
    </source>
</evidence>
<dbReference type="Pfam" id="PF02482">
    <property type="entry name" value="Ribosomal_S30AE"/>
    <property type="match status" value="1"/>
</dbReference>
<feature type="domain" description="CBS" evidence="4">
    <location>
        <begin position="208"/>
        <end position="263"/>
    </location>
</feature>
<keyword evidence="6" id="KW-0808">Transferase</keyword>
<dbReference type="Proteomes" id="UP000065473">
    <property type="component" value="Chromosome"/>
</dbReference>
<dbReference type="PANTHER" id="PTHR43080:SF2">
    <property type="entry name" value="CBS DOMAIN-CONTAINING PROTEIN"/>
    <property type="match status" value="1"/>
</dbReference>
<keyword evidence="1 2" id="KW-0129">CBS domain</keyword>
<dbReference type="InterPro" id="IPR000644">
    <property type="entry name" value="CBS_dom"/>
</dbReference>
<dbReference type="InterPro" id="IPR014651">
    <property type="entry name" value="UCP036983_2CBS_MJ1404"/>
</dbReference>
<evidence type="ECO:0000256" key="2">
    <source>
        <dbReference type="PROSITE-ProRule" id="PRU00703"/>
    </source>
</evidence>
<dbReference type="AlphaFoldDB" id="A0A0U3GPA9"/>
<dbReference type="SMART" id="SM00116">
    <property type="entry name" value="CBS"/>
    <property type="match status" value="4"/>
</dbReference>
<proteinExistence type="predicted"/>
<dbReference type="InterPro" id="IPR003489">
    <property type="entry name" value="RHF/RaiA"/>
</dbReference>
<dbReference type="Proteomes" id="UP000060043">
    <property type="component" value="Chromosome"/>
</dbReference>